<feature type="region of interest" description="Disordered" evidence="1">
    <location>
        <begin position="73"/>
        <end position="245"/>
    </location>
</feature>
<evidence type="ECO:0000256" key="2">
    <source>
        <dbReference type="SAM" id="Phobius"/>
    </source>
</evidence>
<feature type="compositionally biased region" description="Acidic residues" evidence="1">
    <location>
        <begin position="131"/>
        <end position="159"/>
    </location>
</feature>
<reference evidence="3 4" key="1">
    <citation type="submission" date="2017-02" db="EMBL/GenBank/DDBJ databases">
        <title>Natronthermophilus aegyptiacus gen. nov.,sp. nov., an aerobic, extremely halophilic alkalithermophilic archaeon isolated from the athalassohaline Wadi An Natrun, Egypt.</title>
        <authorList>
            <person name="Zhao B."/>
        </authorList>
    </citation>
    <scope>NUCLEOTIDE SEQUENCE [LARGE SCALE GENOMIC DNA]</scope>
    <source>
        <strain evidence="3 4">CGMCC 1.3597</strain>
    </source>
</reference>
<gene>
    <name evidence="3" type="ORF">B2G88_11875</name>
</gene>
<organism evidence="3 4">
    <name type="scientific">Natronolimnobius baerhuensis</name>
    <dbReference type="NCBI Taxonomy" id="253108"/>
    <lineage>
        <taxon>Archaea</taxon>
        <taxon>Methanobacteriati</taxon>
        <taxon>Methanobacteriota</taxon>
        <taxon>Stenosarchaea group</taxon>
        <taxon>Halobacteria</taxon>
        <taxon>Halobacteriales</taxon>
        <taxon>Natrialbaceae</taxon>
        <taxon>Natronolimnobius</taxon>
    </lineage>
</organism>
<keyword evidence="2" id="KW-0472">Membrane</keyword>
<dbReference type="InterPro" id="IPR036278">
    <property type="entry name" value="Sialidase_sf"/>
</dbReference>
<evidence type="ECO:0000313" key="4">
    <source>
        <dbReference type="Proteomes" id="UP000196084"/>
    </source>
</evidence>
<keyword evidence="4" id="KW-1185">Reference proteome</keyword>
<feature type="compositionally biased region" description="Polar residues" evidence="1">
    <location>
        <begin position="186"/>
        <end position="195"/>
    </location>
</feature>
<dbReference type="EMBL" id="MWPH01000002">
    <property type="protein sequence ID" value="OVE85043.1"/>
    <property type="molecule type" value="Genomic_DNA"/>
</dbReference>
<keyword evidence="2" id="KW-1133">Transmembrane helix</keyword>
<evidence type="ECO:0000256" key="1">
    <source>
        <dbReference type="SAM" id="MobiDB-lite"/>
    </source>
</evidence>
<proteinExistence type="predicted"/>
<feature type="compositionally biased region" description="Basic and acidic residues" evidence="1">
    <location>
        <begin position="196"/>
        <end position="205"/>
    </location>
</feature>
<dbReference type="Proteomes" id="UP000196084">
    <property type="component" value="Unassembled WGS sequence"/>
</dbReference>
<dbReference type="AlphaFoldDB" id="A0A202E9S6"/>
<accession>A0A202E9S6</accession>
<feature type="transmembrane region" description="Helical" evidence="2">
    <location>
        <begin position="44"/>
        <end position="62"/>
    </location>
</feature>
<dbReference type="OrthoDB" id="320255at2157"/>
<comment type="caution">
    <text evidence="3">The sequence shown here is derived from an EMBL/GenBank/DDBJ whole genome shotgun (WGS) entry which is preliminary data.</text>
</comment>
<dbReference type="RefSeq" id="WP_087714853.1">
    <property type="nucleotide sequence ID" value="NZ_MWPH01000002.1"/>
</dbReference>
<evidence type="ECO:0000313" key="3">
    <source>
        <dbReference type="EMBL" id="OVE85043.1"/>
    </source>
</evidence>
<protein>
    <submittedName>
        <fullName evidence="3">Uncharacterized protein</fullName>
    </submittedName>
</protein>
<keyword evidence="2" id="KW-0812">Transmembrane</keyword>
<sequence length="536" mass="55240">MATNTDPDDSGFVPFFRQYTKTWIHTVSTVGLTAFGMLTFVNNWFALLALATYVLPPIVLYWRKLRRHERDAVSSAPSESATQDPAVAPTDADAIDVGPKDGDTAPSRSDVESESASQPDPGSTPAPEAESPSELEPAVESEAEAETDSEAGPTDEADVDPAATRAEESADQSARKTAAGHAVSTGGETPANQSDRAADHGDGETRAQPQPTQGDREHDGNDTGLQNDDTDDERSGWHAVDVPDGTAESTLLDGVVAGAQASYAVGTDGLVLADTGDGWTTVLEDGPAAQANTLHGVDATSDGDAVWVAGDNGALGRLETGSARHTDYTALAGQTDNLADIAVGGPAGAETVLLINGSGEVLRGQYDNGALEWDDPVTPGSGSSLAAVAVVESGDDLVGYCCDTNDGVFETLDGGRSFDRIGLEGADGTLAAIATAGQGDCLIGADDGVVHRYDGPETWTPERVGEAGISGLVRRSDGGRTLVCSAAGDVYERSGDASDWERVELETSRSLHAISLGSDRAVAVGEEGLILESLSP</sequence>
<dbReference type="SUPFAM" id="SSF50939">
    <property type="entry name" value="Sialidases"/>
    <property type="match status" value="1"/>
</dbReference>
<name>A0A202E9S6_9EURY</name>